<feature type="signal peptide" evidence="1">
    <location>
        <begin position="1"/>
        <end position="18"/>
    </location>
</feature>
<dbReference type="EMBL" id="JAHESF010000013">
    <property type="protein sequence ID" value="MBT1698189.1"/>
    <property type="molecule type" value="Genomic_DNA"/>
</dbReference>
<dbReference type="PROSITE" id="PS51257">
    <property type="entry name" value="PROKAR_LIPOPROTEIN"/>
    <property type="match status" value="1"/>
</dbReference>
<evidence type="ECO:0000313" key="2">
    <source>
        <dbReference type="EMBL" id="MBT1698189.1"/>
    </source>
</evidence>
<evidence type="ECO:0000313" key="3">
    <source>
        <dbReference type="Proteomes" id="UP001319200"/>
    </source>
</evidence>
<sequence length="134" mass="15627">MKTFVTLCLIALSLSACTIETVEPRFDPRDRVVGRYEAEEYSETYRDFTYYSIHITKSGYSHEIRLDNFYAADISVYAVLDQDRITIPFQVKDGYEIEGVGTVSGNEIDLHYSVRDRYNGSRTDFCETKLWLEY</sequence>
<dbReference type="AlphaFoldDB" id="A0AAP2DPZ1"/>
<comment type="caution">
    <text evidence="2">The sequence shown here is derived from an EMBL/GenBank/DDBJ whole genome shotgun (WGS) entry which is preliminary data.</text>
</comment>
<organism evidence="2 3">
    <name type="scientific">Chryseosolibacter histidini</name>
    <dbReference type="NCBI Taxonomy" id="2782349"/>
    <lineage>
        <taxon>Bacteria</taxon>
        <taxon>Pseudomonadati</taxon>
        <taxon>Bacteroidota</taxon>
        <taxon>Cytophagia</taxon>
        <taxon>Cytophagales</taxon>
        <taxon>Chryseotaleaceae</taxon>
        <taxon>Chryseosolibacter</taxon>
    </lineage>
</organism>
<evidence type="ECO:0008006" key="4">
    <source>
        <dbReference type="Google" id="ProtNLM"/>
    </source>
</evidence>
<reference evidence="2 3" key="1">
    <citation type="submission" date="2021-05" db="EMBL/GenBank/DDBJ databases">
        <title>A Polyphasic approach of four new species of the genus Ohtaekwangia: Ohtaekwangia histidinii sp. nov., Ohtaekwangia cretensis sp. nov., Ohtaekwangia indiensis sp. nov., Ohtaekwangia reichenbachii sp. nov. from diverse environment.</title>
        <authorList>
            <person name="Octaviana S."/>
        </authorList>
    </citation>
    <scope>NUCLEOTIDE SEQUENCE [LARGE SCALE GENOMIC DNA]</scope>
    <source>
        <strain evidence="2 3">PWU4</strain>
    </source>
</reference>
<dbReference type="RefSeq" id="WP_254164102.1">
    <property type="nucleotide sequence ID" value="NZ_JAHESF010000013.1"/>
</dbReference>
<dbReference type="Proteomes" id="UP001319200">
    <property type="component" value="Unassembled WGS sequence"/>
</dbReference>
<keyword evidence="3" id="KW-1185">Reference proteome</keyword>
<evidence type="ECO:0000256" key="1">
    <source>
        <dbReference type="SAM" id="SignalP"/>
    </source>
</evidence>
<protein>
    <recommendedName>
        <fullName evidence="4">Lipoprotein</fullName>
    </recommendedName>
</protein>
<proteinExistence type="predicted"/>
<keyword evidence="1" id="KW-0732">Signal</keyword>
<accession>A0AAP2DPZ1</accession>
<gene>
    <name evidence="2" type="ORF">KK083_14955</name>
</gene>
<feature type="chain" id="PRO_5042966668" description="Lipoprotein" evidence="1">
    <location>
        <begin position="19"/>
        <end position="134"/>
    </location>
</feature>
<name>A0AAP2DPZ1_9BACT</name>